<proteinExistence type="inferred from homology"/>
<dbReference type="EMBL" id="JAVHJO010000007">
    <property type="protein sequence ID" value="KAK6538457.1"/>
    <property type="molecule type" value="Genomic_DNA"/>
</dbReference>
<dbReference type="Proteomes" id="UP001365542">
    <property type="component" value="Unassembled WGS sequence"/>
</dbReference>
<evidence type="ECO:0000313" key="4">
    <source>
        <dbReference type="Proteomes" id="UP001365542"/>
    </source>
</evidence>
<dbReference type="GO" id="GO:0016805">
    <property type="term" value="F:dipeptidase activity"/>
    <property type="evidence" value="ECO:0007669"/>
    <property type="project" value="TreeGrafter"/>
</dbReference>
<name>A0AAV9X8R9_9PEZI</name>
<feature type="domain" description="Peptidase M20 dimerisation" evidence="2">
    <location>
        <begin position="227"/>
        <end position="315"/>
    </location>
</feature>
<dbReference type="CDD" id="cd05672">
    <property type="entry name" value="M20_ACY1L2-like"/>
    <property type="match status" value="1"/>
</dbReference>
<comment type="caution">
    <text evidence="3">The sequence shown here is derived from an EMBL/GenBank/DDBJ whole genome shotgun (WGS) entry which is preliminary data.</text>
</comment>
<comment type="similarity">
    <text evidence="1">Belongs to the peptidase M20A family.</text>
</comment>
<dbReference type="Pfam" id="PF01546">
    <property type="entry name" value="Peptidase_M20"/>
    <property type="match status" value="1"/>
</dbReference>
<dbReference type="Gene3D" id="3.30.70.360">
    <property type="match status" value="1"/>
</dbReference>
<reference evidence="3 4" key="1">
    <citation type="submission" date="2019-10" db="EMBL/GenBank/DDBJ databases">
        <authorList>
            <person name="Palmer J.M."/>
        </authorList>
    </citation>
    <scope>NUCLEOTIDE SEQUENCE [LARGE SCALE GENOMIC DNA]</scope>
    <source>
        <strain evidence="3 4">TWF694</strain>
    </source>
</reference>
<evidence type="ECO:0000313" key="3">
    <source>
        <dbReference type="EMBL" id="KAK6538457.1"/>
    </source>
</evidence>
<dbReference type="FunFam" id="3.30.70.360:FF:000004">
    <property type="entry name" value="Peptidase M20 domain-containing protein 2"/>
    <property type="match status" value="1"/>
</dbReference>
<dbReference type="InterPro" id="IPR052030">
    <property type="entry name" value="Peptidase_M20/M20A_hydrolases"/>
</dbReference>
<dbReference type="AlphaFoldDB" id="A0AAV9X8R9"/>
<dbReference type="NCBIfam" id="TIGR01891">
    <property type="entry name" value="amidohydrolases"/>
    <property type="match status" value="1"/>
</dbReference>
<dbReference type="InterPro" id="IPR036264">
    <property type="entry name" value="Bact_exopeptidase_dim_dom"/>
</dbReference>
<dbReference type="InterPro" id="IPR002933">
    <property type="entry name" value="Peptidase_M20"/>
</dbReference>
<dbReference type="Pfam" id="PF07687">
    <property type="entry name" value="M20_dimer"/>
    <property type="match status" value="1"/>
</dbReference>
<evidence type="ECO:0000259" key="2">
    <source>
        <dbReference type="Pfam" id="PF07687"/>
    </source>
</evidence>
<dbReference type="PANTHER" id="PTHR30575">
    <property type="entry name" value="PEPTIDASE M20"/>
    <property type="match status" value="1"/>
</dbReference>
<organism evidence="3 4">
    <name type="scientific">Orbilia ellipsospora</name>
    <dbReference type="NCBI Taxonomy" id="2528407"/>
    <lineage>
        <taxon>Eukaryota</taxon>
        <taxon>Fungi</taxon>
        <taxon>Dikarya</taxon>
        <taxon>Ascomycota</taxon>
        <taxon>Pezizomycotina</taxon>
        <taxon>Orbiliomycetes</taxon>
        <taxon>Orbiliales</taxon>
        <taxon>Orbiliaceae</taxon>
        <taxon>Orbilia</taxon>
    </lineage>
</organism>
<dbReference type="SUPFAM" id="SSF55031">
    <property type="entry name" value="Bacterial exopeptidase dimerisation domain"/>
    <property type="match status" value="1"/>
</dbReference>
<dbReference type="InterPro" id="IPR017439">
    <property type="entry name" value="Amidohydrolase"/>
</dbReference>
<protein>
    <recommendedName>
        <fullName evidence="2">Peptidase M20 dimerisation domain-containing protein</fullName>
    </recommendedName>
</protein>
<dbReference type="Gene3D" id="3.40.630.10">
    <property type="entry name" value="Zn peptidases"/>
    <property type="match status" value="1"/>
</dbReference>
<dbReference type="SUPFAM" id="SSF53187">
    <property type="entry name" value="Zn-dependent exopeptidases"/>
    <property type="match status" value="1"/>
</dbReference>
<accession>A0AAV9X8R9</accession>
<dbReference type="InterPro" id="IPR011650">
    <property type="entry name" value="Peptidase_M20_dimer"/>
</dbReference>
<gene>
    <name evidence="3" type="ORF">TWF694_010041</name>
</gene>
<dbReference type="PANTHER" id="PTHR30575:SF0">
    <property type="entry name" value="XAA-ARG DIPEPTIDASE"/>
    <property type="match status" value="1"/>
</dbReference>
<sequence>MPADCEKTETTLHFLATTSNMRVDFPDQIIVDAIGKHRENIKNINYTIWNNPELAGQEKTAHDTICDYFESLGQDYAVTRHAYNIDTSFLIQGTILPSPSRFASPRPPTVIFNAEYDALPNMKIEGGTDSIERKPAHACGHNLISSASIAAFIACWEALKQSGSPGCVRLLGTPAEERGGGKLSLLKAGAYIDVDACVMAHPGPLVSDDSLKSCAITSSLASKRIVAGFSGVAAHAGLAPWEGRNALDALVNSYVSIATLRQQLLPSQRINGIITNGGKATNIIPDQARAEFSVRAENRKDLEDLCQKMIHCFEAGAMATGCSVQVDNNRAAYWNLVSNDVLCKEYTRQMNKFDSKTVYSYPGVSDMPGAATDQGNVSYFLPAMEAAFFIESNGAVNHTPKFADAAGTEDAFNRALEVGKGLAGLAFEVLTNQPFRQEVKKSFEQVILTKAEDQMRINSFNSSITRASIESLLLSSMPTLIPLYKEEKISSEQAMGALMATDTNFRSI</sequence>
<keyword evidence="4" id="KW-1185">Reference proteome</keyword>
<evidence type="ECO:0000256" key="1">
    <source>
        <dbReference type="ARBA" id="ARBA00006247"/>
    </source>
</evidence>